<reference evidence="1" key="1">
    <citation type="submission" date="2018-06" db="EMBL/GenBank/DDBJ databases">
        <authorList>
            <person name="Zhirakovskaya E."/>
        </authorList>
    </citation>
    <scope>NUCLEOTIDE SEQUENCE</scope>
</reference>
<proteinExistence type="predicted"/>
<dbReference type="AlphaFoldDB" id="A0A3B0TZM3"/>
<protein>
    <recommendedName>
        <fullName evidence="2">Lipoprotein</fullName>
    </recommendedName>
</protein>
<sequence length="173" mass="19941">MKMKLKKIVFIVLVLAMVSCKTKKEENIDFKIGLTEVEDISKSLKFIFTNGFDFTEFVRVDKIGVQRIGKNTFKVFYFFKDSRNIQTIEDLSIAFRAYPVTPGEFKSKSDEENKAKTIAVKCKVKRMGNEMIVSTDEFVILPKNFKETKVYLYKPDTGVVGNTMTILDLNLDF</sequence>
<evidence type="ECO:0008006" key="2">
    <source>
        <dbReference type="Google" id="ProtNLM"/>
    </source>
</evidence>
<name>A0A3B0TZM3_9ZZZZ</name>
<evidence type="ECO:0000313" key="1">
    <source>
        <dbReference type="EMBL" id="VAW17579.1"/>
    </source>
</evidence>
<dbReference type="PROSITE" id="PS51257">
    <property type="entry name" value="PROKAR_LIPOPROTEIN"/>
    <property type="match status" value="1"/>
</dbReference>
<dbReference type="EMBL" id="UOEL01000144">
    <property type="protein sequence ID" value="VAW17579.1"/>
    <property type="molecule type" value="Genomic_DNA"/>
</dbReference>
<organism evidence="1">
    <name type="scientific">hydrothermal vent metagenome</name>
    <dbReference type="NCBI Taxonomy" id="652676"/>
    <lineage>
        <taxon>unclassified sequences</taxon>
        <taxon>metagenomes</taxon>
        <taxon>ecological metagenomes</taxon>
    </lineage>
</organism>
<accession>A0A3B0TZM3</accession>
<gene>
    <name evidence="1" type="ORF">MNBD_BACTEROID03-1962</name>
</gene>